<comment type="caution">
    <text evidence="2">The sequence shown here is derived from an EMBL/GenBank/DDBJ whole genome shotgun (WGS) entry which is preliminary data.</text>
</comment>
<feature type="signal peptide" evidence="1">
    <location>
        <begin position="1"/>
        <end position="19"/>
    </location>
</feature>
<reference evidence="2" key="1">
    <citation type="submission" date="2020-03" db="EMBL/GenBank/DDBJ databases">
        <title>Draft Genome Sequence of Cylindrodendrum hubeiense.</title>
        <authorList>
            <person name="Buettner E."/>
            <person name="Kellner H."/>
        </authorList>
    </citation>
    <scope>NUCLEOTIDE SEQUENCE</scope>
    <source>
        <strain evidence="2">IHI 201604</strain>
    </source>
</reference>
<evidence type="ECO:0000256" key="1">
    <source>
        <dbReference type="SAM" id="SignalP"/>
    </source>
</evidence>
<dbReference type="EMBL" id="JAANBB010000015">
    <property type="protein sequence ID" value="KAF7556005.1"/>
    <property type="molecule type" value="Genomic_DNA"/>
</dbReference>
<accession>A0A9P5HE93</accession>
<keyword evidence="1" id="KW-0732">Signal</keyword>
<dbReference type="AlphaFoldDB" id="A0A9P5HE93"/>
<feature type="chain" id="PRO_5040489832" evidence="1">
    <location>
        <begin position="20"/>
        <end position="164"/>
    </location>
</feature>
<protein>
    <submittedName>
        <fullName evidence="2">Uncharacterized protein</fullName>
    </submittedName>
</protein>
<sequence>MKSTTILTFVTSFATLGLANPVVPLTGEGVVLSTRAESALFGSSPGTGLLGQGSNLVSNIFDVAACVVSGILGGGNPDCRAGGTAQVNTATTTTTTTNSNSNTSSQDANKFKYTFGPNPDGTLKIVITPVLSTKKPCTFNLNADGRPVGTVISDAAKSCLRSQS</sequence>
<organism evidence="2 3">
    <name type="scientific">Cylindrodendrum hubeiense</name>
    <dbReference type="NCBI Taxonomy" id="595255"/>
    <lineage>
        <taxon>Eukaryota</taxon>
        <taxon>Fungi</taxon>
        <taxon>Dikarya</taxon>
        <taxon>Ascomycota</taxon>
        <taxon>Pezizomycotina</taxon>
        <taxon>Sordariomycetes</taxon>
        <taxon>Hypocreomycetidae</taxon>
        <taxon>Hypocreales</taxon>
        <taxon>Nectriaceae</taxon>
        <taxon>Cylindrodendrum</taxon>
    </lineage>
</organism>
<gene>
    <name evidence="2" type="ORF">G7Z17_g1739</name>
</gene>
<dbReference type="Proteomes" id="UP000722485">
    <property type="component" value="Unassembled WGS sequence"/>
</dbReference>
<proteinExistence type="predicted"/>
<name>A0A9P5HE93_9HYPO</name>
<evidence type="ECO:0000313" key="2">
    <source>
        <dbReference type="EMBL" id="KAF7556005.1"/>
    </source>
</evidence>
<dbReference type="OrthoDB" id="5088079at2759"/>
<evidence type="ECO:0000313" key="3">
    <source>
        <dbReference type="Proteomes" id="UP000722485"/>
    </source>
</evidence>
<keyword evidence="3" id="KW-1185">Reference proteome</keyword>